<feature type="transmembrane region" description="Helical" evidence="2">
    <location>
        <begin position="88"/>
        <end position="108"/>
    </location>
</feature>
<proteinExistence type="predicted"/>
<protein>
    <recommendedName>
        <fullName evidence="3">DUF6534 domain-containing protein</fullName>
    </recommendedName>
</protein>
<dbReference type="PANTHER" id="PTHR40465">
    <property type="entry name" value="CHROMOSOME 1, WHOLE GENOME SHOTGUN SEQUENCE"/>
    <property type="match status" value="1"/>
</dbReference>
<dbReference type="Proteomes" id="UP000541558">
    <property type="component" value="Unassembled WGS sequence"/>
</dbReference>
<dbReference type="AlphaFoldDB" id="A0A8H5FLE5"/>
<comment type="caution">
    <text evidence="4">The sequence shown here is derived from an EMBL/GenBank/DDBJ whole genome shotgun (WGS) entry which is preliminary data.</text>
</comment>
<feature type="transmembrane region" description="Helical" evidence="2">
    <location>
        <begin position="12"/>
        <end position="37"/>
    </location>
</feature>
<evidence type="ECO:0000313" key="5">
    <source>
        <dbReference type="Proteomes" id="UP000541558"/>
    </source>
</evidence>
<keyword evidence="2" id="KW-1133">Transmembrane helix</keyword>
<feature type="transmembrane region" description="Helical" evidence="2">
    <location>
        <begin position="49"/>
        <end position="68"/>
    </location>
</feature>
<keyword evidence="5" id="KW-1185">Reference proteome</keyword>
<evidence type="ECO:0000313" key="4">
    <source>
        <dbReference type="EMBL" id="KAF5340648.1"/>
    </source>
</evidence>
<dbReference type="EMBL" id="JAACJK010000003">
    <property type="protein sequence ID" value="KAF5340648.1"/>
    <property type="molecule type" value="Genomic_DNA"/>
</dbReference>
<sequence>MAREKGPAEVAHGWMFIGFGFNVLLCGIMITQVYLYAITYKKDPRWMKIMVWVIFIADLLNTAFDWAYLYRSLIISYGKVEVLGEADWIFATDPALTGLIAAAVQLFFAWRIKILTKSWILCGLVGVVALLGGVSGIWTAIEVGKVPTFTDFQNFKVTVILWLAAEVFGDIVITTILVLYLVCPIRNSFLSGQKTETFISANIELASPAQTWLSTASSDTGLITAIVALLDLIFFLADPTGTHLLFNFPLCKLYTNSLMSSLNSRKGWHFGGSSGSEQGRSTIDHEAGHLHSTAQVNFRPQLLSSSKGVPGGQVGVKSSPEVFVHVESHELVDVPASSLNKGPTGPRPLRRGDLVVLPDSNSSFEGKDETEQKWNSSFYPS</sequence>
<evidence type="ECO:0000256" key="2">
    <source>
        <dbReference type="SAM" id="Phobius"/>
    </source>
</evidence>
<feature type="domain" description="DUF6534" evidence="3">
    <location>
        <begin position="167"/>
        <end position="266"/>
    </location>
</feature>
<dbReference type="OrthoDB" id="3183258at2759"/>
<feature type="transmembrane region" description="Helical" evidence="2">
    <location>
        <begin position="120"/>
        <end position="141"/>
    </location>
</feature>
<feature type="region of interest" description="Disordered" evidence="1">
    <location>
        <begin position="335"/>
        <end position="381"/>
    </location>
</feature>
<dbReference type="InterPro" id="IPR045339">
    <property type="entry name" value="DUF6534"/>
</dbReference>
<keyword evidence="2" id="KW-0812">Transmembrane</keyword>
<organism evidence="4 5">
    <name type="scientific">Ephemerocybe angulata</name>
    <dbReference type="NCBI Taxonomy" id="980116"/>
    <lineage>
        <taxon>Eukaryota</taxon>
        <taxon>Fungi</taxon>
        <taxon>Dikarya</taxon>
        <taxon>Basidiomycota</taxon>
        <taxon>Agaricomycotina</taxon>
        <taxon>Agaricomycetes</taxon>
        <taxon>Agaricomycetidae</taxon>
        <taxon>Agaricales</taxon>
        <taxon>Agaricineae</taxon>
        <taxon>Psathyrellaceae</taxon>
        <taxon>Ephemerocybe</taxon>
    </lineage>
</organism>
<evidence type="ECO:0000256" key="1">
    <source>
        <dbReference type="SAM" id="MobiDB-lite"/>
    </source>
</evidence>
<feature type="transmembrane region" description="Helical" evidence="2">
    <location>
        <begin position="161"/>
        <end position="183"/>
    </location>
</feature>
<name>A0A8H5FLE5_9AGAR</name>
<dbReference type="PANTHER" id="PTHR40465:SF1">
    <property type="entry name" value="DUF6534 DOMAIN-CONTAINING PROTEIN"/>
    <property type="match status" value="1"/>
</dbReference>
<evidence type="ECO:0000259" key="3">
    <source>
        <dbReference type="Pfam" id="PF20152"/>
    </source>
</evidence>
<keyword evidence="2" id="KW-0472">Membrane</keyword>
<dbReference type="Pfam" id="PF20152">
    <property type="entry name" value="DUF6534"/>
    <property type="match status" value="1"/>
</dbReference>
<accession>A0A8H5FLE5</accession>
<reference evidence="4 5" key="1">
    <citation type="journal article" date="2020" name="ISME J.">
        <title>Uncovering the hidden diversity of litter-decomposition mechanisms in mushroom-forming fungi.</title>
        <authorList>
            <person name="Floudas D."/>
            <person name="Bentzer J."/>
            <person name="Ahren D."/>
            <person name="Johansson T."/>
            <person name="Persson P."/>
            <person name="Tunlid A."/>
        </authorList>
    </citation>
    <scope>NUCLEOTIDE SEQUENCE [LARGE SCALE GENOMIC DNA]</scope>
    <source>
        <strain evidence="4 5">CBS 175.51</strain>
    </source>
</reference>
<gene>
    <name evidence="4" type="ORF">D9611_007516</name>
</gene>